<feature type="compositionally biased region" description="Polar residues" evidence="1">
    <location>
        <begin position="63"/>
        <end position="73"/>
    </location>
</feature>
<evidence type="ECO:0000256" key="1">
    <source>
        <dbReference type="SAM" id="MobiDB-lite"/>
    </source>
</evidence>
<proteinExistence type="predicted"/>
<feature type="region of interest" description="Disordered" evidence="1">
    <location>
        <begin position="1"/>
        <end position="114"/>
    </location>
</feature>
<protein>
    <submittedName>
        <fullName evidence="2">Uncharacterized protein</fullName>
    </submittedName>
</protein>
<name>A0ABP5XII4_9ACTN</name>
<dbReference type="Proteomes" id="UP001501638">
    <property type="component" value="Unassembled WGS sequence"/>
</dbReference>
<accession>A0ABP5XII4</accession>
<reference evidence="3" key="1">
    <citation type="journal article" date="2019" name="Int. J. Syst. Evol. Microbiol.">
        <title>The Global Catalogue of Microorganisms (GCM) 10K type strain sequencing project: providing services to taxonomists for standard genome sequencing and annotation.</title>
        <authorList>
            <consortium name="The Broad Institute Genomics Platform"/>
            <consortium name="The Broad Institute Genome Sequencing Center for Infectious Disease"/>
            <person name="Wu L."/>
            <person name="Ma J."/>
        </authorList>
    </citation>
    <scope>NUCLEOTIDE SEQUENCE [LARGE SCALE GENOMIC DNA]</scope>
    <source>
        <strain evidence="3">JCM 6305</strain>
    </source>
</reference>
<keyword evidence="3" id="KW-1185">Reference proteome</keyword>
<feature type="compositionally biased region" description="Polar residues" evidence="1">
    <location>
        <begin position="1"/>
        <end position="10"/>
    </location>
</feature>
<evidence type="ECO:0000313" key="3">
    <source>
        <dbReference type="Proteomes" id="UP001501638"/>
    </source>
</evidence>
<feature type="compositionally biased region" description="Basic and acidic residues" evidence="1">
    <location>
        <begin position="78"/>
        <end position="102"/>
    </location>
</feature>
<organism evidence="2 3">
    <name type="scientific">Streptomyces macrosporus</name>
    <dbReference type="NCBI Taxonomy" id="44032"/>
    <lineage>
        <taxon>Bacteria</taxon>
        <taxon>Bacillati</taxon>
        <taxon>Actinomycetota</taxon>
        <taxon>Actinomycetes</taxon>
        <taxon>Kitasatosporales</taxon>
        <taxon>Streptomycetaceae</taxon>
        <taxon>Streptomyces</taxon>
    </lineage>
</organism>
<dbReference type="EMBL" id="BAAASZ010000031">
    <property type="protein sequence ID" value="GAA2456978.1"/>
    <property type="molecule type" value="Genomic_DNA"/>
</dbReference>
<comment type="caution">
    <text evidence="2">The sequence shown here is derived from an EMBL/GenBank/DDBJ whole genome shotgun (WGS) entry which is preliminary data.</text>
</comment>
<evidence type="ECO:0000313" key="2">
    <source>
        <dbReference type="EMBL" id="GAA2456978.1"/>
    </source>
</evidence>
<sequence>MATRKTSSKSGGDLPEETRLDAHTDAPSTTAPGDGPADTTDPAERATSVTPDKGAAAQAGHGTVNTVVPLSTPETEERDTSKDRIETYRATRPDGTEVEVTHNLETGESTAKAV</sequence>
<gene>
    <name evidence="2" type="ORF">GCM10010405_46280</name>
</gene>
<dbReference type="RefSeq" id="WP_344326660.1">
    <property type="nucleotide sequence ID" value="NZ_BAAASZ010000031.1"/>
</dbReference>
<feature type="compositionally biased region" description="Polar residues" evidence="1">
    <location>
        <begin position="103"/>
        <end position="114"/>
    </location>
</feature>